<name>A0AAX4HC49_9ASCO</name>
<evidence type="ECO:0000313" key="2">
    <source>
        <dbReference type="Proteomes" id="UP001338582"/>
    </source>
</evidence>
<dbReference type="EMBL" id="CP138896">
    <property type="protein sequence ID" value="WPK25467.1"/>
    <property type="molecule type" value="Genomic_DNA"/>
</dbReference>
<gene>
    <name evidence="1" type="ORF">PUMCH_002784</name>
</gene>
<dbReference type="GeneID" id="88173848"/>
<dbReference type="RefSeq" id="XP_062877849.1">
    <property type="nucleotide sequence ID" value="XM_063021779.1"/>
</dbReference>
<organism evidence="1 2">
    <name type="scientific">Australozyma saopauloensis</name>
    <dbReference type="NCBI Taxonomy" id="291208"/>
    <lineage>
        <taxon>Eukaryota</taxon>
        <taxon>Fungi</taxon>
        <taxon>Dikarya</taxon>
        <taxon>Ascomycota</taxon>
        <taxon>Saccharomycotina</taxon>
        <taxon>Pichiomycetes</taxon>
        <taxon>Metschnikowiaceae</taxon>
        <taxon>Australozyma</taxon>
    </lineage>
</organism>
<dbReference type="AlphaFoldDB" id="A0AAX4HC49"/>
<dbReference type="Proteomes" id="UP001338582">
    <property type="component" value="Chromosome 3"/>
</dbReference>
<keyword evidence="2" id="KW-1185">Reference proteome</keyword>
<sequence>MPISFRSYRQRYSRYPMSILISDPRAFKVYLSGSILVHLLAFRPNTDRLEIIVTDYTRNDRLNEKVTGDEIKLSLREDQKLVMKVDHTLFEAIFLEYEKTTGSVLFEESEVDLDKNKWVDLSLKFCFLEIGAALTKSTIAFVNKAKFATTFSPGFDLFWERLCLVLIDDPHFKNNRNLLISSEGQEIGEKIVKLRKEFNSSSIGSGSQDSAGPSQTNLKREELTMDELSNLPIDPSQDYNSLFRETLEPVSQADSNNSLNDNFFAKVNGVVPQQSRQVPEIASQEFLTQLGTLPKPNYQNKVSDFDISDYNLSNGLLNKSSQSSYSGSRSNTLTLSLGAINQMSPEINGDIFKTTGRIVGYFPLKLGQLCSKLYIDENGEVTNSGPKLGALRLFLCSDSSGTLTPDNSLSVFIPKPLVSKFFSCSHTEQLYTQIKEKEKDLKTLLLKELDFEIYLDCLNGQKVWIWRSEPLINLI</sequence>
<protein>
    <submittedName>
        <fullName evidence="1">Uncharacterized protein</fullName>
    </submittedName>
</protein>
<dbReference type="KEGG" id="asau:88173848"/>
<accession>A0AAX4HC49</accession>
<evidence type="ECO:0000313" key="1">
    <source>
        <dbReference type="EMBL" id="WPK25467.1"/>
    </source>
</evidence>
<proteinExistence type="predicted"/>
<reference evidence="1 2" key="1">
    <citation type="submission" date="2023-10" db="EMBL/GenBank/DDBJ databases">
        <title>Draft Genome Sequence of Candida saopaulonensis from a very Premature Infant with Sepsis.</title>
        <authorList>
            <person name="Ning Y."/>
            <person name="Dai R."/>
            <person name="Xiao M."/>
            <person name="Xu Y."/>
            <person name="Yan Q."/>
            <person name="Zhang L."/>
        </authorList>
    </citation>
    <scope>NUCLEOTIDE SEQUENCE [LARGE SCALE GENOMIC DNA]</scope>
    <source>
        <strain evidence="1 2">19XY460</strain>
    </source>
</reference>